<accession>A0A1J9QG27</accession>
<organism evidence="1 2">
    <name type="scientific">Emergomyces pasteurianus Ep9510</name>
    <dbReference type="NCBI Taxonomy" id="1447872"/>
    <lineage>
        <taxon>Eukaryota</taxon>
        <taxon>Fungi</taxon>
        <taxon>Dikarya</taxon>
        <taxon>Ascomycota</taxon>
        <taxon>Pezizomycotina</taxon>
        <taxon>Eurotiomycetes</taxon>
        <taxon>Eurotiomycetidae</taxon>
        <taxon>Onygenales</taxon>
        <taxon>Ajellomycetaceae</taxon>
        <taxon>Emergomyces</taxon>
    </lineage>
</organism>
<dbReference type="VEuPathDB" id="FungiDB:AJ78_05500"/>
<keyword evidence="2" id="KW-1185">Reference proteome</keyword>
<dbReference type="InterPro" id="IPR053185">
    <property type="entry name" value="SET_domain_protein"/>
</dbReference>
<name>A0A1J9QG27_9EURO</name>
<dbReference type="OrthoDB" id="265717at2759"/>
<proteinExistence type="predicted"/>
<reference evidence="1 2" key="1">
    <citation type="submission" date="2015-07" db="EMBL/GenBank/DDBJ databases">
        <title>Emmonsia species relationships and genome sequence.</title>
        <authorList>
            <consortium name="The Broad Institute Genomics Platform"/>
            <person name="Cuomo C.A."/>
            <person name="Munoz J.F."/>
            <person name="Imamovic A."/>
            <person name="Priest M.E."/>
            <person name="Young S."/>
            <person name="Clay O.K."/>
            <person name="McEwen J.G."/>
        </authorList>
    </citation>
    <scope>NUCLEOTIDE SEQUENCE [LARGE SCALE GENOMIC DNA]</scope>
    <source>
        <strain evidence="1 2">UAMH 9510</strain>
    </source>
</reference>
<dbReference type="PANTHER" id="PTHR47332:SF2">
    <property type="entry name" value="SET-6"/>
    <property type="match status" value="1"/>
</dbReference>
<sequence>MTGKSLYALRDVPWKGKGFVAIERIPKGTRILSETHIISISKNDVASYAFRSRSLRFQSTSGKPSSRCTTFTRTRMTLSGMSASDQAYGKRSRYAYYLGVRKNRTTRRQALKDGFGFEYACNLCSLPLEKSKRSDGRLDEIPLLDRAINQFGSQGIISSAPQALRYFDQQVRLYYEQGNDEINLGQAFIQAAWLAIANGDLARGRIFSERASSAWETAIGGDSKEAIKSRKSSARPFNQNNIPSALEPNDFEDRFWKRKKAKDLEELTGLRSRANFPAFDELPDENYVDLNFYRSNDMFAYEPRRH</sequence>
<evidence type="ECO:0008006" key="3">
    <source>
        <dbReference type="Google" id="ProtNLM"/>
    </source>
</evidence>
<comment type="caution">
    <text evidence="1">The sequence shown here is derived from an EMBL/GenBank/DDBJ whole genome shotgun (WGS) entry which is preliminary data.</text>
</comment>
<dbReference type="PANTHER" id="PTHR47332">
    <property type="entry name" value="SET DOMAIN-CONTAINING PROTEIN 5"/>
    <property type="match status" value="1"/>
</dbReference>
<dbReference type="AlphaFoldDB" id="A0A1J9QG27"/>
<evidence type="ECO:0000313" key="1">
    <source>
        <dbReference type="EMBL" id="OJD14125.1"/>
    </source>
</evidence>
<dbReference type="Proteomes" id="UP000182235">
    <property type="component" value="Unassembled WGS sequence"/>
</dbReference>
<gene>
    <name evidence="1" type="ORF">AJ78_05500</name>
</gene>
<protein>
    <recommendedName>
        <fullName evidence="3">SET domain-containing protein</fullName>
    </recommendedName>
</protein>
<dbReference type="STRING" id="1447872.A0A1J9QG27"/>
<dbReference type="EMBL" id="LGRN01000242">
    <property type="protein sequence ID" value="OJD14125.1"/>
    <property type="molecule type" value="Genomic_DNA"/>
</dbReference>
<evidence type="ECO:0000313" key="2">
    <source>
        <dbReference type="Proteomes" id="UP000182235"/>
    </source>
</evidence>